<accession>A0AAV2YYS3</accession>
<evidence type="ECO:0000313" key="1">
    <source>
        <dbReference type="EMBL" id="DAZ98589.1"/>
    </source>
</evidence>
<proteinExistence type="predicted"/>
<organism evidence="1 2">
    <name type="scientific">Lagenidium giganteum</name>
    <dbReference type="NCBI Taxonomy" id="4803"/>
    <lineage>
        <taxon>Eukaryota</taxon>
        <taxon>Sar</taxon>
        <taxon>Stramenopiles</taxon>
        <taxon>Oomycota</taxon>
        <taxon>Peronosporomycetes</taxon>
        <taxon>Pythiales</taxon>
        <taxon>Pythiaceae</taxon>
    </lineage>
</organism>
<sequence length="320" mass="37296">AKAQSMLAKTMRLDEQTIPALEHIQNVMYYRQTKADGSEWHHQIAENLPETRDGQIVFSDGSDEEPFVAGFSTPYLIRRLDRDPASFCLPFDSTYKSNKVKQKLKPLNAVRRRNLRFFMLFHLLENVKKKLQHNLGLKASELTTFATYFIELWAFSKVWRWRCYHTRSGMAVTKNPVETYRLIKDVVTLRRKLCPETLMVEALNFAHLASPEHLIKAKSNSGYLDTPLLLGGFESEEVSVKVLPLCDDQQQYDLVNEDEIERLHDLRDELLKPSSGCVVSTRDRVCECLDCYKFEFCVRCMLRRTFAFNILVGNLSRERW</sequence>
<dbReference type="Proteomes" id="UP001146120">
    <property type="component" value="Unassembled WGS sequence"/>
</dbReference>
<evidence type="ECO:0000313" key="2">
    <source>
        <dbReference type="Proteomes" id="UP001146120"/>
    </source>
</evidence>
<dbReference type="AlphaFoldDB" id="A0AAV2YYS3"/>
<comment type="caution">
    <text evidence="1">The sequence shown here is derived from an EMBL/GenBank/DDBJ whole genome shotgun (WGS) entry which is preliminary data.</text>
</comment>
<reference evidence="1" key="1">
    <citation type="submission" date="2022-11" db="EMBL/GenBank/DDBJ databases">
        <authorList>
            <person name="Morgan W.R."/>
            <person name="Tartar A."/>
        </authorList>
    </citation>
    <scope>NUCLEOTIDE SEQUENCE</scope>
    <source>
        <strain evidence="1">ARSEF 373</strain>
    </source>
</reference>
<protein>
    <submittedName>
        <fullName evidence="1">Uncharacterized protein</fullName>
    </submittedName>
</protein>
<name>A0AAV2YYS3_9STRA</name>
<reference evidence="1" key="2">
    <citation type="journal article" date="2023" name="Microbiol Resour">
        <title>Decontamination and Annotation of the Draft Genome Sequence of the Oomycete Lagenidium giganteum ARSEF 373.</title>
        <authorList>
            <person name="Morgan W.R."/>
            <person name="Tartar A."/>
        </authorList>
    </citation>
    <scope>NUCLEOTIDE SEQUENCE</scope>
    <source>
        <strain evidence="1">ARSEF 373</strain>
    </source>
</reference>
<dbReference type="EMBL" id="DAKRPA010000102">
    <property type="protein sequence ID" value="DAZ98589.1"/>
    <property type="molecule type" value="Genomic_DNA"/>
</dbReference>
<feature type="non-terminal residue" evidence="1">
    <location>
        <position position="1"/>
    </location>
</feature>
<keyword evidence="2" id="KW-1185">Reference proteome</keyword>
<gene>
    <name evidence="1" type="ORF">N0F65_001008</name>
</gene>